<comment type="function">
    <text evidence="1">Acts on leucine, isoleucine and valine.</text>
</comment>
<dbReference type="Gene3D" id="3.20.10.10">
    <property type="entry name" value="D-amino Acid Aminotransferase, subunit A, domain 2"/>
    <property type="match status" value="1"/>
</dbReference>
<evidence type="ECO:0000256" key="9">
    <source>
        <dbReference type="ARBA" id="ARBA00048212"/>
    </source>
</evidence>
<dbReference type="InterPro" id="IPR043131">
    <property type="entry name" value="BCAT-like_N"/>
</dbReference>
<proteinExistence type="inferred from homology"/>
<evidence type="ECO:0000256" key="4">
    <source>
        <dbReference type="ARBA" id="ARBA00005072"/>
    </source>
</evidence>
<comment type="pathway">
    <text evidence="2">Amino-acid biosynthesis; L-isoleucine biosynthesis; L-isoleucine from 2-oxobutanoate: step 4/4.</text>
</comment>
<keyword evidence="12" id="KW-0456">Lyase</keyword>
<evidence type="ECO:0000256" key="5">
    <source>
        <dbReference type="ARBA" id="ARBA00009320"/>
    </source>
</evidence>
<dbReference type="SUPFAM" id="SSF56752">
    <property type="entry name" value="D-aminoacid aminotransferase-like PLP-dependent enzymes"/>
    <property type="match status" value="1"/>
</dbReference>
<organism evidence="12 13">
    <name type="scientific">Labrys miyagiensis</name>
    <dbReference type="NCBI Taxonomy" id="346912"/>
    <lineage>
        <taxon>Bacteria</taxon>
        <taxon>Pseudomonadati</taxon>
        <taxon>Pseudomonadota</taxon>
        <taxon>Alphaproteobacteria</taxon>
        <taxon>Hyphomicrobiales</taxon>
        <taxon>Xanthobacteraceae</taxon>
        <taxon>Labrys</taxon>
    </lineage>
</organism>
<keyword evidence="8" id="KW-0100">Branched-chain amino acid biosynthesis</keyword>
<evidence type="ECO:0000313" key="12">
    <source>
        <dbReference type="EMBL" id="GLS23768.1"/>
    </source>
</evidence>
<dbReference type="InterPro" id="IPR036038">
    <property type="entry name" value="Aminotransferase-like"/>
</dbReference>
<keyword evidence="8" id="KW-0028">Amino-acid biosynthesis</keyword>
<dbReference type="GO" id="GO:0016829">
    <property type="term" value="F:lyase activity"/>
    <property type="evidence" value="ECO:0007669"/>
    <property type="project" value="UniProtKB-KW"/>
</dbReference>
<dbReference type="RefSeq" id="WP_284316698.1">
    <property type="nucleotide sequence ID" value="NZ_BSPC01000080.1"/>
</dbReference>
<dbReference type="InterPro" id="IPR001544">
    <property type="entry name" value="Aminotrans_IV"/>
</dbReference>
<evidence type="ECO:0000256" key="10">
    <source>
        <dbReference type="ARBA" id="ARBA00048798"/>
    </source>
</evidence>
<comment type="similarity">
    <text evidence="5">Belongs to the class-IV pyridoxal-phosphate-dependent aminotransferase family.</text>
</comment>
<evidence type="ECO:0000256" key="7">
    <source>
        <dbReference type="ARBA" id="ARBA00014472"/>
    </source>
</evidence>
<evidence type="ECO:0000256" key="8">
    <source>
        <dbReference type="ARBA" id="ARBA00023304"/>
    </source>
</evidence>
<evidence type="ECO:0000256" key="3">
    <source>
        <dbReference type="ARBA" id="ARBA00004931"/>
    </source>
</evidence>
<comment type="catalytic activity">
    <reaction evidence="11">
        <text>L-leucine + 2-oxoglutarate = 4-methyl-2-oxopentanoate + L-glutamate</text>
        <dbReference type="Rhea" id="RHEA:18321"/>
        <dbReference type="ChEBI" id="CHEBI:16810"/>
        <dbReference type="ChEBI" id="CHEBI:17865"/>
        <dbReference type="ChEBI" id="CHEBI:29985"/>
        <dbReference type="ChEBI" id="CHEBI:57427"/>
        <dbReference type="EC" id="2.6.1.42"/>
    </reaction>
</comment>
<dbReference type="Proteomes" id="UP001156882">
    <property type="component" value="Unassembled WGS sequence"/>
</dbReference>
<dbReference type="PANTHER" id="PTHR42743:SF11">
    <property type="entry name" value="AMINODEOXYCHORISMATE LYASE"/>
    <property type="match status" value="1"/>
</dbReference>
<evidence type="ECO:0000256" key="11">
    <source>
        <dbReference type="ARBA" id="ARBA00049229"/>
    </source>
</evidence>
<comment type="pathway">
    <text evidence="4">Amino-acid biosynthesis; L-leucine biosynthesis; L-leucine from 3-methyl-2-oxobutanoate: step 4/4.</text>
</comment>
<keyword evidence="13" id="KW-1185">Reference proteome</keyword>
<dbReference type="PANTHER" id="PTHR42743">
    <property type="entry name" value="AMINO-ACID AMINOTRANSFERASE"/>
    <property type="match status" value="1"/>
</dbReference>
<dbReference type="EC" id="2.6.1.42" evidence="6"/>
<comment type="caution">
    <text evidence="12">The sequence shown here is derived from an EMBL/GenBank/DDBJ whole genome shotgun (WGS) entry which is preliminary data.</text>
</comment>
<evidence type="ECO:0000256" key="1">
    <source>
        <dbReference type="ARBA" id="ARBA00003109"/>
    </source>
</evidence>
<gene>
    <name evidence="12" type="ORF">GCM10007874_67890</name>
</gene>
<dbReference type="EMBL" id="BSPC01000080">
    <property type="protein sequence ID" value="GLS23768.1"/>
    <property type="molecule type" value="Genomic_DNA"/>
</dbReference>
<protein>
    <recommendedName>
        <fullName evidence="7">Probable branched-chain-amino-acid aminotransferase</fullName>
        <ecNumber evidence="6">2.6.1.42</ecNumber>
    </recommendedName>
</protein>
<comment type="catalytic activity">
    <reaction evidence="9">
        <text>L-valine + 2-oxoglutarate = 3-methyl-2-oxobutanoate + L-glutamate</text>
        <dbReference type="Rhea" id="RHEA:24813"/>
        <dbReference type="ChEBI" id="CHEBI:11851"/>
        <dbReference type="ChEBI" id="CHEBI:16810"/>
        <dbReference type="ChEBI" id="CHEBI:29985"/>
        <dbReference type="ChEBI" id="CHEBI:57762"/>
        <dbReference type="EC" id="2.6.1.42"/>
    </reaction>
</comment>
<dbReference type="Gene3D" id="3.30.470.10">
    <property type="match status" value="1"/>
</dbReference>
<dbReference type="InterPro" id="IPR043132">
    <property type="entry name" value="BCAT-like_C"/>
</dbReference>
<name>A0ABQ6CVD6_9HYPH</name>
<dbReference type="InterPro" id="IPR050571">
    <property type="entry name" value="Class-IV_PLP-Dep_Aminotrnsfr"/>
</dbReference>
<evidence type="ECO:0000256" key="6">
    <source>
        <dbReference type="ARBA" id="ARBA00013053"/>
    </source>
</evidence>
<evidence type="ECO:0000313" key="13">
    <source>
        <dbReference type="Proteomes" id="UP001156882"/>
    </source>
</evidence>
<evidence type="ECO:0000256" key="2">
    <source>
        <dbReference type="ARBA" id="ARBA00004824"/>
    </source>
</evidence>
<comment type="catalytic activity">
    <reaction evidence="10">
        <text>L-isoleucine + 2-oxoglutarate = (S)-3-methyl-2-oxopentanoate + L-glutamate</text>
        <dbReference type="Rhea" id="RHEA:24801"/>
        <dbReference type="ChEBI" id="CHEBI:16810"/>
        <dbReference type="ChEBI" id="CHEBI:29985"/>
        <dbReference type="ChEBI" id="CHEBI:35146"/>
        <dbReference type="ChEBI" id="CHEBI:58045"/>
        <dbReference type="EC" id="2.6.1.42"/>
    </reaction>
</comment>
<reference evidence="13" key="1">
    <citation type="journal article" date="2019" name="Int. J. Syst. Evol. Microbiol.">
        <title>The Global Catalogue of Microorganisms (GCM) 10K type strain sequencing project: providing services to taxonomists for standard genome sequencing and annotation.</title>
        <authorList>
            <consortium name="The Broad Institute Genomics Platform"/>
            <consortium name="The Broad Institute Genome Sequencing Center for Infectious Disease"/>
            <person name="Wu L."/>
            <person name="Ma J."/>
        </authorList>
    </citation>
    <scope>NUCLEOTIDE SEQUENCE [LARGE SCALE GENOMIC DNA]</scope>
    <source>
        <strain evidence="13">NBRC 101365</strain>
    </source>
</reference>
<dbReference type="Pfam" id="PF01063">
    <property type="entry name" value="Aminotran_4"/>
    <property type="match status" value="1"/>
</dbReference>
<sequence>MSFLIHRLHALPATEGAAISVLDRGFQLGDGVFDTMVSFGGRIFLRDRHIERLRRHAEIIGIGTDSVPFDDMIDQVLAETGSEHAIIRTTLTRGQAPRGLWPGGAAQASLLVTAQPWSPALLGQPARLCEGSIPRNQYSPLSRIKSLAYLDNILAAREAAVAKVDDALIRNLDGAAVCSTIANVFAVVDGMLVTPPLEDGCLDGIMRALVLEGATAMGLHQAERSLTPILLARADELFLTNSVRVIRPVTALAERSLPTSAVTAQVLTCLLARIERETSIRLDPTAAPLP</sequence>
<comment type="pathway">
    <text evidence="3">Amino-acid biosynthesis; L-valine biosynthesis; L-valine from pyruvate: step 4/4.</text>
</comment>
<accession>A0ABQ6CVD6</accession>